<dbReference type="Proteomes" id="UP000190896">
    <property type="component" value="Unassembled WGS sequence"/>
</dbReference>
<dbReference type="OrthoDB" id="9800597at2"/>
<dbReference type="InterPro" id="IPR036249">
    <property type="entry name" value="Thioredoxin-like_sf"/>
</dbReference>
<proteinExistence type="predicted"/>
<evidence type="ECO:0000313" key="2">
    <source>
        <dbReference type="Proteomes" id="UP000190896"/>
    </source>
</evidence>
<keyword evidence="2" id="KW-1185">Reference proteome</keyword>
<dbReference type="CDD" id="cd02980">
    <property type="entry name" value="TRX_Fd_family"/>
    <property type="match status" value="1"/>
</dbReference>
<comment type="caution">
    <text evidence="1">The sequence shown here is derived from an EMBL/GenBank/DDBJ whole genome shotgun (WGS) entry which is preliminary data.</text>
</comment>
<dbReference type="SUPFAM" id="SSF52833">
    <property type="entry name" value="Thioredoxin-like"/>
    <property type="match status" value="1"/>
</dbReference>
<dbReference type="Gene3D" id="3.40.30.10">
    <property type="entry name" value="Glutaredoxin"/>
    <property type="match status" value="1"/>
</dbReference>
<reference evidence="1 2" key="1">
    <citation type="submission" date="2016-11" db="EMBL/GenBank/DDBJ databases">
        <title>Mixed transmission modes and dynamic genome evolution in an obligate animal-bacterial symbiosis.</title>
        <authorList>
            <person name="Russell S.L."/>
            <person name="Corbett-Detig R.B."/>
            <person name="Cavanaugh C.M."/>
        </authorList>
    </citation>
    <scope>NUCLEOTIDE SEQUENCE [LARGE SCALE GENOMIC DNA]</scope>
    <source>
        <strain evidence="1">Se-Cadez</strain>
    </source>
</reference>
<dbReference type="AlphaFoldDB" id="A0A1T2KVJ0"/>
<accession>A0A1T2KVJ0</accession>
<name>A0A1T2KVJ0_9GAMM</name>
<dbReference type="RefSeq" id="WP_078486499.1">
    <property type="nucleotide sequence ID" value="NZ_MPRJ01000024.1"/>
</dbReference>
<evidence type="ECO:0000313" key="1">
    <source>
        <dbReference type="EMBL" id="OOZ36867.1"/>
    </source>
</evidence>
<gene>
    <name evidence="1" type="ORF">BOW51_05125</name>
</gene>
<dbReference type="EMBL" id="MPRJ01000024">
    <property type="protein sequence ID" value="OOZ36867.1"/>
    <property type="molecule type" value="Genomic_DNA"/>
</dbReference>
<organism evidence="1 2">
    <name type="scientific">Solemya velesiana gill symbiont</name>
    <dbReference type="NCBI Taxonomy" id="1918948"/>
    <lineage>
        <taxon>Bacteria</taxon>
        <taxon>Pseudomonadati</taxon>
        <taxon>Pseudomonadota</taxon>
        <taxon>Gammaproteobacteria</taxon>
        <taxon>sulfur-oxidizing symbionts</taxon>
    </lineage>
</organism>
<sequence length="108" mass="12396">MPKPEKHVFVCTQDRPRWHPRPSCSAKNCVEVAEEFYKHLQDKQLFDKVQVTTAGCLGPCLKGPTVLVYPEGVMYGSVKKEDVATIFDEHLQNDKPVDRLMMSKEFWG</sequence>
<protein>
    <submittedName>
        <fullName evidence="1">Ferredoxin</fullName>
    </submittedName>
</protein>